<dbReference type="CDD" id="cd00118">
    <property type="entry name" value="LysM"/>
    <property type="match status" value="2"/>
</dbReference>
<dbReference type="InterPro" id="IPR052196">
    <property type="entry name" value="Bact_Kbp"/>
</dbReference>
<dbReference type="STRING" id="1618358.UX80_C0001G0021"/>
<dbReference type="PROSITE" id="PS51782">
    <property type="entry name" value="LYSM"/>
    <property type="match status" value="2"/>
</dbReference>
<dbReference type="PANTHER" id="PTHR34700">
    <property type="entry name" value="POTASSIUM BINDING PROTEIN KBP"/>
    <property type="match status" value="1"/>
</dbReference>
<sequence>MALGLVVVLLVVGLLYNYFKSVNKKGETTSTSTVKVEEPVAGNDYTVVAGDSLWTVSEKAYGSGYNWVDVYAANKDVLDAHPDLLFVGTKLVLPKVEVKQPVSYTVTPGDNLWNISVKSCGNGYTWVKTARENKLANPNLLYVGQVLKIVCN</sequence>
<dbReference type="Gene3D" id="3.10.350.10">
    <property type="entry name" value="LysM domain"/>
    <property type="match status" value="2"/>
</dbReference>
<feature type="domain" description="LysM" evidence="1">
    <location>
        <begin position="43"/>
        <end position="93"/>
    </location>
</feature>
<comment type="caution">
    <text evidence="2">The sequence shown here is derived from an EMBL/GenBank/DDBJ whole genome shotgun (WGS) entry which is preliminary data.</text>
</comment>
<dbReference type="AlphaFoldDB" id="A0A0G1RN87"/>
<dbReference type="Pfam" id="PF01476">
    <property type="entry name" value="LysM"/>
    <property type="match status" value="2"/>
</dbReference>
<evidence type="ECO:0000313" key="2">
    <source>
        <dbReference type="EMBL" id="KKU58582.1"/>
    </source>
</evidence>
<accession>A0A0G1RN87</accession>
<dbReference type="SUPFAM" id="SSF54106">
    <property type="entry name" value="LysM domain"/>
    <property type="match status" value="2"/>
</dbReference>
<feature type="domain" description="LysM" evidence="1">
    <location>
        <begin position="102"/>
        <end position="149"/>
    </location>
</feature>
<evidence type="ECO:0000259" key="1">
    <source>
        <dbReference type="PROSITE" id="PS51782"/>
    </source>
</evidence>
<gene>
    <name evidence="2" type="ORF">UX80_C0001G0021</name>
</gene>
<dbReference type="EMBL" id="LCNO01000001">
    <property type="protein sequence ID" value="KKU58582.1"/>
    <property type="molecule type" value="Genomic_DNA"/>
</dbReference>
<proteinExistence type="predicted"/>
<dbReference type="Proteomes" id="UP000034307">
    <property type="component" value="Unassembled WGS sequence"/>
</dbReference>
<name>A0A0G1RN87_9BACT</name>
<dbReference type="InterPro" id="IPR036779">
    <property type="entry name" value="LysM_dom_sf"/>
</dbReference>
<evidence type="ECO:0000313" key="3">
    <source>
        <dbReference type="Proteomes" id="UP000034307"/>
    </source>
</evidence>
<dbReference type="SMART" id="SM00257">
    <property type="entry name" value="LysM"/>
    <property type="match status" value="2"/>
</dbReference>
<protein>
    <submittedName>
        <fullName evidence="2">Peptidoglycan-binding LysM</fullName>
    </submittedName>
</protein>
<dbReference type="InterPro" id="IPR018392">
    <property type="entry name" value="LysM"/>
</dbReference>
<reference evidence="2 3" key="1">
    <citation type="journal article" date="2015" name="Nature">
        <title>rRNA introns, odd ribosomes, and small enigmatic genomes across a large radiation of phyla.</title>
        <authorList>
            <person name="Brown C.T."/>
            <person name="Hug L.A."/>
            <person name="Thomas B.C."/>
            <person name="Sharon I."/>
            <person name="Castelle C.J."/>
            <person name="Singh A."/>
            <person name="Wilkins M.J."/>
            <person name="Williams K.H."/>
            <person name="Banfield J.F."/>
        </authorList>
    </citation>
    <scope>NUCLEOTIDE SEQUENCE [LARGE SCALE GENOMIC DNA]</scope>
</reference>
<dbReference type="PANTHER" id="PTHR34700:SF4">
    <property type="entry name" value="PHAGE-LIKE ELEMENT PBSX PROTEIN XKDP"/>
    <property type="match status" value="1"/>
</dbReference>
<organism evidence="2 3">
    <name type="scientific">Candidatus Amesbacteria bacterium GW2011_GWA2_47_11b</name>
    <dbReference type="NCBI Taxonomy" id="1618358"/>
    <lineage>
        <taxon>Bacteria</taxon>
        <taxon>Candidatus Amesiibacteriota</taxon>
    </lineage>
</organism>